<feature type="domain" description="O-methyltransferase C-terminal" evidence="4">
    <location>
        <begin position="125"/>
        <end position="329"/>
    </location>
</feature>
<keyword evidence="3" id="KW-0949">S-adenosyl-L-methionine</keyword>
<reference evidence="6 7" key="1">
    <citation type="submission" date="2020-08" db="EMBL/GenBank/DDBJ databases">
        <title>Genomic Encyclopedia of Archaeal and Bacterial Type Strains, Phase II (KMG-II): from individual species to whole genera.</title>
        <authorList>
            <person name="Goeker M."/>
        </authorList>
    </citation>
    <scope>NUCLEOTIDE SEQUENCE [LARGE SCALE GENOMIC DNA]</scope>
    <source>
        <strain evidence="6 7">DSM 43850</strain>
    </source>
</reference>
<accession>A0ABR6BBC4</accession>
<sequence length="351" mass="36944">MGVRTATATESRPDDPAPWFSGLQAMADLVTPMTLRVAATLRLPDLIVTGVDTAVALATKTGTDAQALARVLRHLVAVGICTEDGTGRFGLTELGDRLRATGPGDARSWLDINGAVGRADLSIVHLMDVVATGAPSYPRLYGKDFWDDLDANPALSTTFDEQMSAGAAVKTRTLVTAYSWDQLSHVADVGGGNGTLISAILAANPGLRGTLVDRPGPVSGSRAVFAAAGVTDRATAVAQSFFDPLPTGADVYLLSGVLHDWDDERATALLRRTAEAAGEQGRVVVVESLFDGSAREIPKTVMDLRMLAFQYGRARTADELRGLAEQAGLTNTAEIPIAHPHTLLEFTPAGR</sequence>
<dbReference type="PIRSF" id="PIRSF005739">
    <property type="entry name" value="O-mtase"/>
    <property type="match status" value="1"/>
</dbReference>
<evidence type="ECO:0000259" key="5">
    <source>
        <dbReference type="Pfam" id="PF08100"/>
    </source>
</evidence>
<proteinExistence type="predicted"/>
<dbReference type="RefSeq" id="WP_318295952.1">
    <property type="nucleotide sequence ID" value="NZ_BAAABQ010000065.1"/>
</dbReference>
<dbReference type="Gene3D" id="1.10.10.10">
    <property type="entry name" value="Winged helix-like DNA-binding domain superfamily/Winged helix DNA-binding domain"/>
    <property type="match status" value="1"/>
</dbReference>
<organism evidence="6 7">
    <name type="scientific">Kutzneria viridogrisea</name>
    <dbReference type="NCBI Taxonomy" id="47990"/>
    <lineage>
        <taxon>Bacteria</taxon>
        <taxon>Bacillati</taxon>
        <taxon>Actinomycetota</taxon>
        <taxon>Actinomycetes</taxon>
        <taxon>Pseudonocardiales</taxon>
        <taxon>Pseudonocardiaceae</taxon>
        <taxon>Kutzneria</taxon>
    </lineage>
</organism>
<protein>
    <recommendedName>
        <fullName evidence="8">O-methyltransferase</fullName>
    </recommendedName>
</protein>
<evidence type="ECO:0000313" key="6">
    <source>
        <dbReference type="EMBL" id="MBA8923874.1"/>
    </source>
</evidence>
<dbReference type="Gene3D" id="1.10.287.1350">
    <property type="match status" value="1"/>
</dbReference>
<dbReference type="PROSITE" id="PS51683">
    <property type="entry name" value="SAM_OMT_II"/>
    <property type="match status" value="1"/>
</dbReference>
<dbReference type="InterPro" id="IPR036390">
    <property type="entry name" value="WH_DNA-bd_sf"/>
</dbReference>
<evidence type="ECO:0008006" key="8">
    <source>
        <dbReference type="Google" id="ProtNLM"/>
    </source>
</evidence>
<dbReference type="PANTHER" id="PTHR43712">
    <property type="entry name" value="PUTATIVE (AFU_ORTHOLOGUE AFUA_4G14580)-RELATED"/>
    <property type="match status" value="1"/>
</dbReference>
<dbReference type="SUPFAM" id="SSF53335">
    <property type="entry name" value="S-adenosyl-L-methionine-dependent methyltransferases"/>
    <property type="match status" value="1"/>
</dbReference>
<dbReference type="Pfam" id="PF00891">
    <property type="entry name" value="Methyltransf_2"/>
    <property type="match status" value="1"/>
</dbReference>
<dbReference type="InterPro" id="IPR016461">
    <property type="entry name" value="COMT-like"/>
</dbReference>
<dbReference type="PANTHER" id="PTHR43712:SF2">
    <property type="entry name" value="O-METHYLTRANSFERASE CICE"/>
    <property type="match status" value="1"/>
</dbReference>
<gene>
    <name evidence="6" type="ORF">BC739_001071</name>
</gene>
<name>A0ABR6BBC4_9PSEU</name>
<evidence type="ECO:0000256" key="1">
    <source>
        <dbReference type="ARBA" id="ARBA00022603"/>
    </source>
</evidence>
<evidence type="ECO:0000313" key="7">
    <source>
        <dbReference type="Proteomes" id="UP000517916"/>
    </source>
</evidence>
<keyword evidence="1" id="KW-0489">Methyltransferase</keyword>
<dbReference type="InterPro" id="IPR029063">
    <property type="entry name" value="SAM-dependent_MTases_sf"/>
</dbReference>
<evidence type="ECO:0000256" key="3">
    <source>
        <dbReference type="ARBA" id="ARBA00022691"/>
    </source>
</evidence>
<comment type="caution">
    <text evidence="6">The sequence shown here is derived from an EMBL/GenBank/DDBJ whole genome shotgun (WGS) entry which is preliminary data.</text>
</comment>
<evidence type="ECO:0000259" key="4">
    <source>
        <dbReference type="Pfam" id="PF00891"/>
    </source>
</evidence>
<evidence type="ECO:0000256" key="2">
    <source>
        <dbReference type="ARBA" id="ARBA00022679"/>
    </source>
</evidence>
<dbReference type="EMBL" id="JACJID010000001">
    <property type="protein sequence ID" value="MBA8923874.1"/>
    <property type="molecule type" value="Genomic_DNA"/>
</dbReference>
<dbReference type="InterPro" id="IPR036388">
    <property type="entry name" value="WH-like_DNA-bd_sf"/>
</dbReference>
<dbReference type="InterPro" id="IPR001077">
    <property type="entry name" value="COMT_C"/>
</dbReference>
<dbReference type="Gene3D" id="3.40.50.150">
    <property type="entry name" value="Vaccinia Virus protein VP39"/>
    <property type="match status" value="1"/>
</dbReference>
<dbReference type="Proteomes" id="UP000517916">
    <property type="component" value="Unassembled WGS sequence"/>
</dbReference>
<feature type="domain" description="O-methyltransferase dimerisation" evidence="5">
    <location>
        <begin position="26"/>
        <end position="98"/>
    </location>
</feature>
<dbReference type="SUPFAM" id="SSF46785">
    <property type="entry name" value="Winged helix' DNA-binding domain"/>
    <property type="match status" value="1"/>
</dbReference>
<keyword evidence="2" id="KW-0808">Transferase</keyword>
<dbReference type="InterPro" id="IPR012967">
    <property type="entry name" value="COMT_dimerisation"/>
</dbReference>
<keyword evidence="7" id="KW-1185">Reference proteome</keyword>
<dbReference type="Pfam" id="PF08100">
    <property type="entry name" value="Dimerisation"/>
    <property type="match status" value="1"/>
</dbReference>